<feature type="repeat" description="RCC1" evidence="2">
    <location>
        <begin position="66"/>
        <end position="127"/>
    </location>
</feature>
<reference evidence="3 4" key="1">
    <citation type="journal article" date="2018" name="Front. Plant Sci.">
        <title>Red Clover (Trifolium pratense) and Zigzag Clover (T. medium) - A Picture of Genomic Similarities and Differences.</title>
        <authorList>
            <person name="Dluhosova J."/>
            <person name="Istvanek J."/>
            <person name="Nedelnik J."/>
            <person name="Repkova J."/>
        </authorList>
    </citation>
    <scope>NUCLEOTIDE SEQUENCE [LARGE SCALE GENOMIC DNA]</scope>
    <source>
        <strain evidence="4">cv. 10/8</strain>
        <tissue evidence="3">Leaf</tissue>
    </source>
</reference>
<dbReference type="PROSITE" id="PS00626">
    <property type="entry name" value="RCC1_2"/>
    <property type="match status" value="1"/>
</dbReference>
<evidence type="ECO:0000313" key="4">
    <source>
        <dbReference type="Proteomes" id="UP000265520"/>
    </source>
</evidence>
<dbReference type="InterPro" id="IPR000408">
    <property type="entry name" value="Reg_chr_condens"/>
</dbReference>
<evidence type="ECO:0000256" key="1">
    <source>
        <dbReference type="ARBA" id="ARBA00022737"/>
    </source>
</evidence>
<dbReference type="PANTHER" id="PTHR22870">
    <property type="entry name" value="REGULATOR OF CHROMOSOME CONDENSATION"/>
    <property type="match status" value="1"/>
</dbReference>
<dbReference type="InterPro" id="IPR009091">
    <property type="entry name" value="RCC1/BLIP-II"/>
</dbReference>
<accession>A0A392QUE1</accession>
<dbReference type="PANTHER" id="PTHR22870:SF437">
    <property type="entry name" value="REGULATOR OF CHROMOSOME CONDENSATION (RCC1) FAMILY WITH FYVE ZINC FINGER DOMAIN-CONTAINING PROTEIN"/>
    <property type="match status" value="1"/>
</dbReference>
<organism evidence="3 4">
    <name type="scientific">Trifolium medium</name>
    <dbReference type="NCBI Taxonomy" id="97028"/>
    <lineage>
        <taxon>Eukaryota</taxon>
        <taxon>Viridiplantae</taxon>
        <taxon>Streptophyta</taxon>
        <taxon>Embryophyta</taxon>
        <taxon>Tracheophyta</taxon>
        <taxon>Spermatophyta</taxon>
        <taxon>Magnoliopsida</taxon>
        <taxon>eudicotyledons</taxon>
        <taxon>Gunneridae</taxon>
        <taxon>Pentapetalae</taxon>
        <taxon>rosids</taxon>
        <taxon>fabids</taxon>
        <taxon>Fabales</taxon>
        <taxon>Fabaceae</taxon>
        <taxon>Papilionoideae</taxon>
        <taxon>50 kb inversion clade</taxon>
        <taxon>NPAAA clade</taxon>
        <taxon>Hologalegina</taxon>
        <taxon>IRL clade</taxon>
        <taxon>Trifolieae</taxon>
        <taxon>Trifolium</taxon>
    </lineage>
</organism>
<dbReference type="InterPro" id="IPR051210">
    <property type="entry name" value="Ub_ligase/GEF_domain"/>
</dbReference>
<dbReference type="EMBL" id="LXQA010160591">
    <property type="protein sequence ID" value="MCI27639.1"/>
    <property type="molecule type" value="Genomic_DNA"/>
</dbReference>
<feature type="non-terminal residue" evidence="3">
    <location>
        <position position="158"/>
    </location>
</feature>
<dbReference type="SUPFAM" id="SSF50985">
    <property type="entry name" value="RCC1/BLIP-II"/>
    <property type="match status" value="1"/>
</dbReference>
<sequence>MYAVPQKSFFPLDSASASVHSVSSGGSDSMHGHMKTMGMDAFRVSLSSAVSSSSQGSGHDDGDALGDVFIWGEGTGDGVVGGGNHRVGSGSGVKIDSLFPKALESAVVLDVQNIACGGRHAALVTKQGEIFSWGEESGGRLGHGVESDVLHPKLIDAL</sequence>
<comment type="caution">
    <text evidence="3">The sequence shown here is derived from an EMBL/GenBank/DDBJ whole genome shotgun (WGS) entry which is preliminary data.</text>
</comment>
<dbReference type="Proteomes" id="UP000265520">
    <property type="component" value="Unassembled WGS sequence"/>
</dbReference>
<dbReference type="Gene3D" id="2.130.10.30">
    <property type="entry name" value="Regulator of chromosome condensation 1/beta-lactamase-inhibitor protein II"/>
    <property type="match status" value="1"/>
</dbReference>
<keyword evidence="4" id="KW-1185">Reference proteome</keyword>
<dbReference type="AlphaFoldDB" id="A0A392QUE1"/>
<keyword evidence="1" id="KW-0677">Repeat</keyword>
<evidence type="ECO:0000256" key="2">
    <source>
        <dbReference type="PROSITE-ProRule" id="PRU00235"/>
    </source>
</evidence>
<feature type="repeat" description="RCC1" evidence="2">
    <location>
        <begin position="128"/>
        <end position="158"/>
    </location>
</feature>
<proteinExistence type="predicted"/>
<dbReference type="PROSITE" id="PS50012">
    <property type="entry name" value="RCC1_3"/>
    <property type="match status" value="2"/>
</dbReference>
<protein>
    <submittedName>
        <fullName evidence="3">Lateral signaling target protein</fullName>
    </submittedName>
</protein>
<dbReference type="Pfam" id="PF13540">
    <property type="entry name" value="RCC1_2"/>
    <property type="match status" value="1"/>
</dbReference>
<evidence type="ECO:0000313" key="3">
    <source>
        <dbReference type="EMBL" id="MCI27639.1"/>
    </source>
</evidence>
<name>A0A392QUE1_9FABA</name>